<reference evidence="3" key="1">
    <citation type="journal article" date="2022" name="bioRxiv">
        <title>Sequencing and chromosome-scale assembly of the giantPleurodeles waltlgenome.</title>
        <authorList>
            <person name="Brown T."/>
            <person name="Elewa A."/>
            <person name="Iarovenko S."/>
            <person name="Subramanian E."/>
            <person name="Araus A.J."/>
            <person name="Petzold A."/>
            <person name="Susuki M."/>
            <person name="Suzuki K.-i.T."/>
            <person name="Hayashi T."/>
            <person name="Toyoda A."/>
            <person name="Oliveira C."/>
            <person name="Osipova E."/>
            <person name="Leigh N.D."/>
            <person name="Simon A."/>
            <person name="Yun M.H."/>
        </authorList>
    </citation>
    <scope>NUCLEOTIDE SEQUENCE</scope>
    <source>
        <strain evidence="3">20211129_DDA</strain>
        <tissue evidence="3">Liver</tissue>
    </source>
</reference>
<keyword evidence="2" id="KW-0732">Signal</keyword>
<sequence>MCAVALFSSKPLSVAVLVCQGLSTRISQSHGGRWPHSSRGPLAARVSRSPPPIGHCSEAHHVTPRS</sequence>
<evidence type="ECO:0000313" key="3">
    <source>
        <dbReference type="EMBL" id="KAJ1159696.1"/>
    </source>
</evidence>
<gene>
    <name evidence="3" type="ORF">NDU88_000201</name>
</gene>
<dbReference type="Proteomes" id="UP001066276">
    <property type="component" value="Chromosome 4_2"/>
</dbReference>
<feature type="signal peptide" evidence="2">
    <location>
        <begin position="1"/>
        <end position="15"/>
    </location>
</feature>
<dbReference type="AlphaFoldDB" id="A0AAV7S3W4"/>
<feature type="chain" id="PRO_5043888377" description="Secreted protein" evidence="2">
    <location>
        <begin position="16"/>
        <end position="66"/>
    </location>
</feature>
<protein>
    <recommendedName>
        <fullName evidence="5">Secreted protein</fullName>
    </recommendedName>
</protein>
<evidence type="ECO:0000256" key="1">
    <source>
        <dbReference type="SAM" id="MobiDB-lite"/>
    </source>
</evidence>
<dbReference type="EMBL" id="JANPWB010000008">
    <property type="protein sequence ID" value="KAJ1159696.1"/>
    <property type="molecule type" value="Genomic_DNA"/>
</dbReference>
<name>A0AAV7S3W4_PLEWA</name>
<feature type="region of interest" description="Disordered" evidence="1">
    <location>
        <begin position="27"/>
        <end position="66"/>
    </location>
</feature>
<evidence type="ECO:0000313" key="4">
    <source>
        <dbReference type="Proteomes" id="UP001066276"/>
    </source>
</evidence>
<keyword evidence="4" id="KW-1185">Reference proteome</keyword>
<evidence type="ECO:0008006" key="5">
    <source>
        <dbReference type="Google" id="ProtNLM"/>
    </source>
</evidence>
<evidence type="ECO:0000256" key="2">
    <source>
        <dbReference type="SAM" id="SignalP"/>
    </source>
</evidence>
<feature type="compositionally biased region" description="Basic and acidic residues" evidence="1">
    <location>
        <begin position="57"/>
        <end position="66"/>
    </location>
</feature>
<comment type="caution">
    <text evidence="3">The sequence shown here is derived from an EMBL/GenBank/DDBJ whole genome shotgun (WGS) entry which is preliminary data.</text>
</comment>
<organism evidence="3 4">
    <name type="scientific">Pleurodeles waltl</name>
    <name type="common">Iberian ribbed newt</name>
    <dbReference type="NCBI Taxonomy" id="8319"/>
    <lineage>
        <taxon>Eukaryota</taxon>
        <taxon>Metazoa</taxon>
        <taxon>Chordata</taxon>
        <taxon>Craniata</taxon>
        <taxon>Vertebrata</taxon>
        <taxon>Euteleostomi</taxon>
        <taxon>Amphibia</taxon>
        <taxon>Batrachia</taxon>
        <taxon>Caudata</taxon>
        <taxon>Salamandroidea</taxon>
        <taxon>Salamandridae</taxon>
        <taxon>Pleurodelinae</taxon>
        <taxon>Pleurodeles</taxon>
    </lineage>
</organism>
<proteinExistence type="predicted"/>
<accession>A0AAV7S3W4</accession>